<dbReference type="Proteomes" id="UP000660262">
    <property type="component" value="Unassembled WGS sequence"/>
</dbReference>
<dbReference type="Pfam" id="PF00970">
    <property type="entry name" value="FAD_binding_6"/>
    <property type="match status" value="1"/>
</dbReference>
<dbReference type="PROSITE" id="PS51384">
    <property type="entry name" value="FAD_FR"/>
    <property type="match status" value="1"/>
</dbReference>
<accession>A0A830HLL2</accession>
<sequence>MPLLCPVCLEDKDGPLALPGCRLHHTQLVKPPVVVGAPPVDDHDALKKKKNAPSHTTTQVPPFRTDDATGLSYASPCCIPTSWTPLSLLKRRKVNYNTDIFTFALPEGNSKLMLPVCGCLLMRAPDCEHGGGDAVRPYTPVSSSNFENGFEIMLKLYEEWGDKRHLHSYCPPGAVSNHVFGLKVGDSVDFKHIAANVKIPYYHTDGSPPGFKGVNRLTLIAVGVGIAPMIQVLHEVLDNNEDDTTEVVLLYGNRTVDDILMADLLNRWERDYASRFRVIHHIGSRYQNVLMHFDDCPKDCGKPCKRRKFPDPVNFDQIPVEKRERGWISEETIAKHGFPADDPTHRVMVCGLPNVYRTICGPRGTKDLAPGSALANLGFTKEQVVKF</sequence>
<dbReference type="Gene3D" id="2.40.30.10">
    <property type="entry name" value="Translation factors"/>
    <property type="match status" value="1"/>
</dbReference>
<evidence type="ECO:0000256" key="8">
    <source>
        <dbReference type="ARBA" id="ARBA00023128"/>
    </source>
</evidence>
<feature type="binding site" evidence="10">
    <location>
        <position position="138"/>
    </location>
    <ligand>
        <name>FAD</name>
        <dbReference type="ChEBI" id="CHEBI:57692"/>
    </ligand>
</feature>
<comment type="catalytic activity">
    <reaction evidence="9 11">
        <text>2 Fe(III)-[cytochrome b5] + NADH = 2 Fe(II)-[cytochrome b5] + NAD(+) + H(+)</text>
        <dbReference type="Rhea" id="RHEA:46680"/>
        <dbReference type="Rhea" id="RHEA-COMP:10438"/>
        <dbReference type="Rhea" id="RHEA-COMP:10439"/>
        <dbReference type="ChEBI" id="CHEBI:15378"/>
        <dbReference type="ChEBI" id="CHEBI:29033"/>
        <dbReference type="ChEBI" id="CHEBI:29034"/>
        <dbReference type="ChEBI" id="CHEBI:57540"/>
        <dbReference type="ChEBI" id="CHEBI:57945"/>
        <dbReference type="EC" id="1.6.2.2"/>
    </reaction>
</comment>
<dbReference type="AlphaFoldDB" id="A0A830HLL2"/>
<organism evidence="14 15">
    <name type="scientific">Pycnococcus provasolii</name>
    <dbReference type="NCBI Taxonomy" id="41880"/>
    <lineage>
        <taxon>Eukaryota</taxon>
        <taxon>Viridiplantae</taxon>
        <taxon>Chlorophyta</taxon>
        <taxon>Pseudoscourfieldiophyceae</taxon>
        <taxon>Pseudoscourfieldiales</taxon>
        <taxon>Pycnococcaceae</taxon>
        <taxon>Pycnococcus</taxon>
    </lineage>
</organism>
<dbReference type="PANTHER" id="PTHR19370">
    <property type="entry name" value="NADH-CYTOCHROME B5 REDUCTASE"/>
    <property type="match status" value="1"/>
</dbReference>
<dbReference type="InterPro" id="IPR008333">
    <property type="entry name" value="Cbr1-like_FAD-bd_dom"/>
</dbReference>
<dbReference type="PANTHER" id="PTHR19370:SF171">
    <property type="entry name" value="NADH-CYTOCHROME B5 REDUCTASE 2"/>
    <property type="match status" value="1"/>
</dbReference>
<evidence type="ECO:0000256" key="3">
    <source>
        <dbReference type="ARBA" id="ARBA00006105"/>
    </source>
</evidence>
<dbReference type="OrthoDB" id="432685at2759"/>
<keyword evidence="6 11" id="KW-0560">Oxidoreductase</keyword>
<evidence type="ECO:0000256" key="7">
    <source>
        <dbReference type="ARBA" id="ARBA00023027"/>
    </source>
</evidence>
<dbReference type="EC" id="1.6.2.2" evidence="11"/>
<evidence type="ECO:0000256" key="9">
    <source>
        <dbReference type="ARBA" id="ARBA00047682"/>
    </source>
</evidence>
<dbReference type="InterPro" id="IPR017938">
    <property type="entry name" value="Riboflavin_synthase-like_b-brl"/>
</dbReference>
<dbReference type="InterPro" id="IPR001433">
    <property type="entry name" value="OxRdtase_FAD/NAD-bd"/>
</dbReference>
<gene>
    <name evidence="14" type="ORF">PPROV_000625700</name>
</gene>
<reference evidence="14" key="1">
    <citation type="submission" date="2020-10" db="EMBL/GenBank/DDBJ databases">
        <title>Unveiling of a novel bifunctional photoreceptor, Dualchrome1, isolated from a cosmopolitan green alga.</title>
        <authorList>
            <person name="Suzuki S."/>
            <person name="Kawachi M."/>
        </authorList>
    </citation>
    <scope>NUCLEOTIDE SEQUENCE</scope>
    <source>
        <strain evidence="14">NIES 2893</strain>
    </source>
</reference>
<feature type="binding site" evidence="10">
    <location>
        <position position="136"/>
    </location>
    <ligand>
        <name>FAD</name>
        <dbReference type="ChEBI" id="CHEBI:57692"/>
    </ligand>
</feature>
<comment type="similarity">
    <text evidence="3 11">Belongs to the flavoprotein pyridine nucleotide cytochrome reductase family.</text>
</comment>
<proteinExistence type="inferred from homology"/>
<evidence type="ECO:0000256" key="6">
    <source>
        <dbReference type="ARBA" id="ARBA00023002"/>
    </source>
</evidence>
<feature type="domain" description="FAD-binding FR-type" evidence="13">
    <location>
        <begin position="81"/>
        <end position="200"/>
    </location>
</feature>
<dbReference type="PRINTS" id="PR00406">
    <property type="entry name" value="CYTB5RDTASE"/>
</dbReference>
<dbReference type="GO" id="GO:0005739">
    <property type="term" value="C:mitochondrion"/>
    <property type="evidence" value="ECO:0007669"/>
    <property type="project" value="UniProtKB-SubCell"/>
</dbReference>
<evidence type="ECO:0000256" key="1">
    <source>
        <dbReference type="ARBA" id="ARBA00001974"/>
    </source>
</evidence>
<dbReference type="CDD" id="cd06183">
    <property type="entry name" value="cyt_b5_reduct_like"/>
    <property type="match status" value="1"/>
</dbReference>
<evidence type="ECO:0000313" key="14">
    <source>
        <dbReference type="EMBL" id="GHP07515.1"/>
    </source>
</evidence>
<dbReference type="SUPFAM" id="SSF63380">
    <property type="entry name" value="Riboflavin synthase domain-like"/>
    <property type="match status" value="1"/>
</dbReference>
<evidence type="ECO:0000256" key="12">
    <source>
        <dbReference type="SAM" id="MobiDB-lite"/>
    </source>
</evidence>
<evidence type="ECO:0000256" key="4">
    <source>
        <dbReference type="ARBA" id="ARBA00022630"/>
    </source>
</evidence>
<feature type="binding site" evidence="10">
    <location>
        <position position="137"/>
    </location>
    <ligand>
        <name>FAD</name>
        <dbReference type="ChEBI" id="CHEBI:57692"/>
    </ligand>
</feature>
<keyword evidence="7 11" id="KW-0520">NAD</keyword>
<dbReference type="EMBL" id="BNJQ01000017">
    <property type="protein sequence ID" value="GHP07515.1"/>
    <property type="molecule type" value="Genomic_DNA"/>
</dbReference>
<evidence type="ECO:0000259" key="13">
    <source>
        <dbReference type="PROSITE" id="PS51384"/>
    </source>
</evidence>
<keyword evidence="5 10" id="KW-0274">FAD</keyword>
<evidence type="ECO:0000256" key="5">
    <source>
        <dbReference type="ARBA" id="ARBA00022827"/>
    </source>
</evidence>
<evidence type="ECO:0000313" key="15">
    <source>
        <dbReference type="Proteomes" id="UP000660262"/>
    </source>
</evidence>
<protein>
    <recommendedName>
        <fullName evidence="11">NADH-cytochrome b5 reductase</fullName>
        <ecNumber evidence="11">1.6.2.2</ecNumber>
    </recommendedName>
</protein>
<evidence type="ECO:0000256" key="2">
    <source>
        <dbReference type="ARBA" id="ARBA00004173"/>
    </source>
</evidence>
<dbReference type="InterPro" id="IPR039261">
    <property type="entry name" value="FNR_nucleotide-bd"/>
</dbReference>
<dbReference type="SUPFAM" id="SSF52343">
    <property type="entry name" value="Ferredoxin reductase-like, C-terminal NADP-linked domain"/>
    <property type="match status" value="1"/>
</dbReference>
<feature type="binding site" evidence="10">
    <location>
        <position position="176"/>
    </location>
    <ligand>
        <name>FAD</name>
        <dbReference type="ChEBI" id="CHEBI:57692"/>
    </ligand>
</feature>
<name>A0A830HLL2_9CHLO</name>
<comment type="cofactor">
    <cofactor evidence="1 10 11">
        <name>FAD</name>
        <dbReference type="ChEBI" id="CHEBI:57692"/>
    </cofactor>
</comment>
<dbReference type="PRINTS" id="PR00371">
    <property type="entry name" value="FPNCR"/>
</dbReference>
<feature type="region of interest" description="Disordered" evidence="12">
    <location>
        <begin position="41"/>
        <end position="64"/>
    </location>
</feature>
<dbReference type="InterPro" id="IPR001709">
    <property type="entry name" value="Flavoprot_Pyr_Nucl_cyt_Rdtase"/>
</dbReference>
<keyword evidence="15" id="KW-1185">Reference proteome</keyword>
<feature type="binding site" evidence="10">
    <location>
        <position position="175"/>
    </location>
    <ligand>
        <name>FAD</name>
        <dbReference type="ChEBI" id="CHEBI:57692"/>
    </ligand>
</feature>
<keyword evidence="8" id="KW-0496">Mitochondrion</keyword>
<comment type="caution">
    <text evidence="14">The sequence shown here is derived from an EMBL/GenBank/DDBJ whole genome shotgun (WGS) entry which is preliminary data.</text>
</comment>
<dbReference type="InterPro" id="IPR001834">
    <property type="entry name" value="CBR-like"/>
</dbReference>
<dbReference type="Gene3D" id="3.40.50.80">
    <property type="entry name" value="Nucleotide-binding domain of ferredoxin-NADP reductase (FNR) module"/>
    <property type="match status" value="1"/>
</dbReference>
<dbReference type="Pfam" id="PF00175">
    <property type="entry name" value="NAD_binding_1"/>
    <property type="match status" value="1"/>
</dbReference>
<comment type="subcellular location">
    <subcellularLocation>
        <location evidence="2">Mitochondrion</location>
    </subcellularLocation>
</comment>
<feature type="binding site" evidence="10">
    <location>
        <position position="155"/>
    </location>
    <ligand>
        <name>FAD</name>
        <dbReference type="ChEBI" id="CHEBI:57692"/>
    </ligand>
</feature>
<keyword evidence="4 10" id="KW-0285">Flavoprotein</keyword>
<dbReference type="GO" id="GO:0090524">
    <property type="term" value="F:cytochrome-b5 reductase activity, acting on NADH"/>
    <property type="evidence" value="ECO:0007669"/>
    <property type="project" value="UniProtKB-EC"/>
</dbReference>
<dbReference type="InterPro" id="IPR017927">
    <property type="entry name" value="FAD-bd_FR_type"/>
</dbReference>
<evidence type="ECO:0000256" key="11">
    <source>
        <dbReference type="RuleBase" id="RU361226"/>
    </source>
</evidence>
<evidence type="ECO:0000256" key="10">
    <source>
        <dbReference type="PIRSR" id="PIRSR601834-1"/>
    </source>
</evidence>